<reference evidence="9 10" key="1">
    <citation type="submission" date="2018-12" db="EMBL/GenBank/DDBJ databases">
        <title>Mesorhizobium carbonis sp. nov., isolated from coal mine water.</title>
        <authorList>
            <person name="Xin W."/>
            <person name="Xu Z."/>
            <person name="Xiang F."/>
            <person name="Zhang J."/>
            <person name="Xi L."/>
            <person name="Liu J."/>
        </authorList>
    </citation>
    <scope>NUCLEOTIDE SEQUENCE [LARGE SCALE GENOMIC DNA]</scope>
    <source>
        <strain evidence="9 10">B2.3</strain>
    </source>
</reference>
<feature type="transmembrane region" description="Helical" evidence="7">
    <location>
        <begin position="257"/>
        <end position="279"/>
    </location>
</feature>
<feature type="transmembrane region" description="Helical" evidence="7">
    <location>
        <begin position="291"/>
        <end position="313"/>
    </location>
</feature>
<dbReference type="InterPro" id="IPR002656">
    <property type="entry name" value="Acyl_transf_3_dom"/>
</dbReference>
<dbReference type="Proteomes" id="UP000278398">
    <property type="component" value="Unassembled WGS sequence"/>
</dbReference>
<feature type="transmembrane region" description="Helical" evidence="7">
    <location>
        <begin position="85"/>
        <end position="104"/>
    </location>
</feature>
<keyword evidence="9" id="KW-0012">Acyltransferase</keyword>
<evidence type="ECO:0000256" key="7">
    <source>
        <dbReference type="SAM" id="Phobius"/>
    </source>
</evidence>
<keyword evidence="6 7" id="KW-0472">Membrane</keyword>
<feature type="transmembrane region" description="Helical" evidence="7">
    <location>
        <begin position="208"/>
        <end position="226"/>
    </location>
</feature>
<dbReference type="AlphaFoldDB" id="A0A429Z410"/>
<dbReference type="GO" id="GO:0005886">
    <property type="term" value="C:plasma membrane"/>
    <property type="evidence" value="ECO:0007669"/>
    <property type="project" value="UniProtKB-SubCell"/>
</dbReference>
<evidence type="ECO:0000313" key="9">
    <source>
        <dbReference type="EMBL" id="RST88461.1"/>
    </source>
</evidence>
<gene>
    <name evidence="9" type="ORF">EJC49_00165</name>
</gene>
<organism evidence="9 10">
    <name type="scientific">Aquibium carbonis</name>
    <dbReference type="NCBI Taxonomy" id="2495581"/>
    <lineage>
        <taxon>Bacteria</taxon>
        <taxon>Pseudomonadati</taxon>
        <taxon>Pseudomonadota</taxon>
        <taxon>Alphaproteobacteria</taxon>
        <taxon>Hyphomicrobiales</taxon>
        <taxon>Phyllobacteriaceae</taxon>
        <taxon>Aquibium</taxon>
    </lineage>
</organism>
<dbReference type="PANTHER" id="PTHR40074:SF4">
    <property type="entry name" value="INNER MEMBRANE PROTEIN YCFT"/>
    <property type="match status" value="1"/>
</dbReference>
<sequence>MTDATLAAGERRVAWVDAAKGLCIILVVMVHATIGVEIAAGERGFMHAIVAWARPFRMPDFFLISGLFLALTIDRPWRRYLDRKVVHFVYFYLLWLTIQFAFKAPEMAVEAGDWTAPLAGWVEALWQPFGTLWFIYVLPVFFVFTRLVRGLPVWFVLAWAAILEALPVHTGSIVFDEFAQRYVFFFIGYVFAPHVLSFAAAVARRPGIAIVGLAGWGLVNGVLVFTPSPEALGFLIQGEIGDTGATGGLSELPGVSLVLGLAGALAIVATAALVARAPWAAWLRWLGEHSIVVYLAFFLPMAATRIVLVQTGLVPDVGLMALLTTAAGIAGPAVLYALVRWSGRGQFLFERPAWASIERGSVRTRAGQGPEGIPRAP</sequence>
<dbReference type="EMBL" id="RWKW01000001">
    <property type="protein sequence ID" value="RST88461.1"/>
    <property type="molecule type" value="Genomic_DNA"/>
</dbReference>
<keyword evidence="9" id="KW-0808">Transferase</keyword>
<evidence type="ECO:0000256" key="5">
    <source>
        <dbReference type="ARBA" id="ARBA00022989"/>
    </source>
</evidence>
<dbReference type="Pfam" id="PF01757">
    <property type="entry name" value="Acyl_transf_3"/>
    <property type="match status" value="1"/>
</dbReference>
<keyword evidence="5 7" id="KW-1133">Transmembrane helix</keyword>
<evidence type="ECO:0000256" key="1">
    <source>
        <dbReference type="ARBA" id="ARBA00004651"/>
    </source>
</evidence>
<feature type="domain" description="Acyltransferase 3" evidence="8">
    <location>
        <begin position="14"/>
        <end position="332"/>
    </location>
</feature>
<dbReference type="GO" id="GO:0016413">
    <property type="term" value="F:O-acetyltransferase activity"/>
    <property type="evidence" value="ECO:0007669"/>
    <property type="project" value="TreeGrafter"/>
</dbReference>
<feature type="transmembrane region" description="Helical" evidence="7">
    <location>
        <begin position="21"/>
        <end position="40"/>
    </location>
</feature>
<feature type="transmembrane region" description="Helical" evidence="7">
    <location>
        <begin position="182"/>
        <end position="201"/>
    </location>
</feature>
<evidence type="ECO:0000256" key="6">
    <source>
        <dbReference type="ARBA" id="ARBA00023136"/>
    </source>
</evidence>
<feature type="transmembrane region" description="Helical" evidence="7">
    <location>
        <begin position="151"/>
        <end position="170"/>
    </location>
</feature>
<feature type="transmembrane region" description="Helical" evidence="7">
    <location>
        <begin position="52"/>
        <end position="73"/>
    </location>
</feature>
<name>A0A429Z410_9HYPH</name>
<comment type="subcellular location">
    <subcellularLocation>
        <location evidence="1">Cell membrane</location>
        <topology evidence="1">Multi-pass membrane protein</topology>
    </subcellularLocation>
</comment>
<dbReference type="PANTHER" id="PTHR40074">
    <property type="entry name" value="O-ACETYLTRANSFERASE WECH"/>
    <property type="match status" value="1"/>
</dbReference>
<keyword evidence="4 7" id="KW-0812">Transmembrane</keyword>
<evidence type="ECO:0000256" key="3">
    <source>
        <dbReference type="ARBA" id="ARBA00022475"/>
    </source>
</evidence>
<feature type="transmembrane region" description="Helical" evidence="7">
    <location>
        <begin position="124"/>
        <end position="144"/>
    </location>
</feature>
<dbReference type="RefSeq" id="WP_126697426.1">
    <property type="nucleotide sequence ID" value="NZ_RWKW01000001.1"/>
</dbReference>
<evidence type="ECO:0000256" key="2">
    <source>
        <dbReference type="ARBA" id="ARBA00007400"/>
    </source>
</evidence>
<proteinExistence type="inferred from homology"/>
<comment type="similarity">
    <text evidence="2">Belongs to the acyltransferase 3 family.</text>
</comment>
<keyword evidence="3" id="KW-1003">Cell membrane</keyword>
<accession>A0A429Z410</accession>
<keyword evidence="10" id="KW-1185">Reference proteome</keyword>
<dbReference type="OrthoDB" id="9814956at2"/>
<dbReference type="GO" id="GO:0009246">
    <property type="term" value="P:enterobacterial common antigen biosynthetic process"/>
    <property type="evidence" value="ECO:0007669"/>
    <property type="project" value="TreeGrafter"/>
</dbReference>
<evidence type="ECO:0000259" key="8">
    <source>
        <dbReference type="Pfam" id="PF01757"/>
    </source>
</evidence>
<evidence type="ECO:0000313" key="10">
    <source>
        <dbReference type="Proteomes" id="UP000278398"/>
    </source>
</evidence>
<protein>
    <submittedName>
        <fullName evidence="9">Acyltransferase</fullName>
    </submittedName>
</protein>
<feature type="transmembrane region" description="Helical" evidence="7">
    <location>
        <begin position="319"/>
        <end position="339"/>
    </location>
</feature>
<evidence type="ECO:0000256" key="4">
    <source>
        <dbReference type="ARBA" id="ARBA00022692"/>
    </source>
</evidence>
<comment type="caution">
    <text evidence="9">The sequence shown here is derived from an EMBL/GenBank/DDBJ whole genome shotgun (WGS) entry which is preliminary data.</text>
</comment>